<name>A0A173MAA6_9BACT</name>
<dbReference type="AlphaFoldDB" id="A0A173MAA6"/>
<dbReference type="OrthoDB" id="670987at2"/>
<dbReference type="KEGG" id="fln:FLA_0467"/>
<sequence length="71" mass="8093">MSLEKERIRVDYTREGVPASVQNFRPDIYRDGDVFYCVLGAPPSDNVIAKGATMEEAMLNWDIAYHQKEGK</sequence>
<organism evidence="1 2">
    <name type="scientific">Filimonas lacunae</name>
    <dbReference type="NCBI Taxonomy" id="477680"/>
    <lineage>
        <taxon>Bacteria</taxon>
        <taxon>Pseudomonadati</taxon>
        <taxon>Bacteroidota</taxon>
        <taxon>Chitinophagia</taxon>
        <taxon>Chitinophagales</taxon>
        <taxon>Chitinophagaceae</taxon>
        <taxon>Filimonas</taxon>
    </lineage>
</organism>
<accession>A0A173MAA6</accession>
<dbReference type="RefSeq" id="WP_144264149.1">
    <property type="nucleotide sequence ID" value="NZ_AP017422.1"/>
</dbReference>
<evidence type="ECO:0000313" key="2">
    <source>
        <dbReference type="Proteomes" id="UP000186917"/>
    </source>
</evidence>
<dbReference type="Proteomes" id="UP000186917">
    <property type="component" value="Unassembled WGS sequence"/>
</dbReference>
<gene>
    <name evidence="1" type="ORF">SAMN05421788_110212</name>
</gene>
<dbReference type="EMBL" id="FTOR01000010">
    <property type="protein sequence ID" value="SIT31527.1"/>
    <property type="molecule type" value="Genomic_DNA"/>
</dbReference>
<evidence type="ECO:0000313" key="1">
    <source>
        <dbReference type="EMBL" id="SIT31527.1"/>
    </source>
</evidence>
<reference evidence="1" key="1">
    <citation type="submission" date="2017-01" db="EMBL/GenBank/DDBJ databases">
        <authorList>
            <person name="Mah S.A."/>
            <person name="Swanson W.J."/>
            <person name="Moy G.W."/>
            <person name="Vacquier V.D."/>
        </authorList>
    </citation>
    <scope>NUCLEOTIDE SEQUENCE [LARGE SCALE GENOMIC DNA]</scope>
    <source>
        <strain evidence="1">DSM 21054</strain>
    </source>
</reference>
<protein>
    <submittedName>
        <fullName evidence="1">Uncharacterized protein</fullName>
    </submittedName>
</protein>
<proteinExistence type="predicted"/>
<keyword evidence="2" id="KW-1185">Reference proteome</keyword>